<dbReference type="PROSITE" id="PS51272">
    <property type="entry name" value="SLH"/>
    <property type="match status" value="3"/>
</dbReference>
<dbReference type="RefSeq" id="WP_177194815.1">
    <property type="nucleotide sequence ID" value="NZ_FONT01000006.1"/>
</dbReference>
<feature type="domain" description="SLH" evidence="3">
    <location>
        <begin position="148"/>
        <end position="206"/>
    </location>
</feature>
<dbReference type="STRING" id="930128.SAMN05192532_1065"/>
<evidence type="ECO:0000313" key="5">
    <source>
        <dbReference type="Proteomes" id="UP000199516"/>
    </source>
</evidence>
<dbReference type="InterPro" id="IPR014044">
    <property type="entry name" value="CAP_dom"/>
</dbReference>
<dbReference type="Pfam" id="PF00395">
    <property type="entry name" value="SLH"/>
    <property type="match status" value="3"/>
</dbReference>
<proteinExistence type="predicted"/>
<dbReference type="AlphaFoldDB" id="A0A1I2EI03"/>
<feature type="chain" id="PRO_5038947357" evidence="2">
    <location>
        <begin position="25"/>
        <end position="498"/>
    </location>
</feature>
<gene>
    <name evidence="4" type="ORF">SAMN05192532_1065</name>
</gene>
<name>A0A1I2EI03_9BACI</name>
<dbReference type="Pfam" id="PF14504">
    <property type="entry name" value="CAP_assoc_N"/>
    <property type="match status" value="1"/>
</dbReference>
<dbReference type="PANTHER" id="PTHR31157">
    <property type="entry name" value="SCP DOMAIN-CONTAINING PROTEIN"/>
    <property type="match status" value="1"/>
</dbReference>
<dbReference type="CDD" id="cd05379">
    <property type="entry name" value="CAP_bacterial"/>
    <property type="match status" value="1"/>
</dbReference>
<evidence type="ECO:0000259" key="3">
    <source>
        <dbReference type="PROSITE" id="PS51272"/>
    </source>
</evidence>
<dbReference type="InterPro" id="IPR035940">
    <property type="entry name" value="CAP_sf"/>
</dbReference>
<dbReference type="EMBL" id="FONT01000006">
    <property type="protein sequence ID" value="SFE92267.1"/>
    <property type="molecule type" value="Genomic_DNA"/>
</dbReference>
<dbReference type="Pfam" id="PF00188">
    <property type="entry name" value="CAP"/>
    <property type="match status" value="1"/>
</dbReference>
<evidence type="ECO:0000256" key="1">
    <source>
        <dbReference type="ARBA" id="ARBA00022729"/>
    </source>
</evidence>
<reference evidence="4 5" key="1">
    <citation type="submission" date="2016-10" db="EMBL/GenBank/DDBJ databases">
        <authorList>
            <person name="de Groot N.N."/>
        </authorList>
    </citation>
    <scope>NUCLEOTIDE SEQUENCE [LARGE SCALE GENOMIC DNA]</scope>
    <source>
        <strain evidence="4 5">DSM 23995</strain>
    </source>
</reference>
<evidence type="ECO:0000313" key="4">
    <source>
        <dbReference type="EMBL" id="SFE92267.1"/>
    </source>
</evidence>
<feature type="domain" description="SLH" evidence="3">
    <location>
        <begin position="24"/>
        <end position="87"/>
    </location>
</feature>
<dbReference type="SUPFAM" id="SSF55797">
    <property type="entry name" value="PR-1-like"/>
    <property type="match status" value="1"/>
</dbReference>
<organism evidence="4 5">
    <name type="scientific">Alteribacillus iranensis</name>
    <dbReference type="NCBI Taxonomy" id="930128"/>
    <lineage>
        <taxon>Bacteria</taxon>
        <taxon>Bacillati</taxon>
        <taxon>Bacillota</taxon>
        <taxon>Bacilli</taxon>
        <taxon>Bacillales</taxon>
        <taxon>Bacillaceae</taxon>
        <taxon>Alteribacillus</taxon>
    </lineage>
</organism>
<dbReference type="Gene3D" id="3.40.33.10">
    <property type="entry name" value="CAP"/>
    <property type="match status" value="1"/>
</dbReference>
<keyword evidence="5" id="KW-1185">Reference proteome</keyword>
<dbReference type="InterPro" id="IPR001119">
    <property type="entry name" value="SLH_dom"/>
</dbReference>
<dbReference type="PANTHER" id="PTHR31157:SF1">
    <property type="entry name" value="SCP DOMAIN-CONTAINING PROTEIN"/>
    <property type="match status" value="1"/>
</dbReference>
<sequence>MNKRFIISLFLLTLMLFISPHIEAESTFSDIGDSHWAEEEILYITENGIANGYQDGTFRPKENVTRGQTAKMIVSALGLSTSDDSDVEFNDVDRNHSYYPYIAAVAKNDIMNGSNGSFRPNKELSRAEMAVVLSRAFRLKGETDISFADISNDYWAHSSIQRLVNNGITSGYVNGNFGPSDHTTRAHFSVFLARCLNESFRVEEINTPPSDVDSEQKAWHFRGITMGDRKESVIDKLGEPEKVEVSRYGFKWHIYHDNYSNYVQYGFRDDKVVAIYSNQDTWIGDKGLRLDKTKTDVIEKYGDPLSSIKKGGDNFSIESSTAGTYLVGGRYTTFFYDVHRGNKITAILLVNEEEERAFRQFYAEPTKALKESYERQIFYLANAQRKRFSKPLLQWDDVVAGTARSHSANMSGSNFFDHMNPDGEDPFDRMASDGVRFYNAAENIAYGQVSPLYAHQSWMNSESHRQALLGDYSRLGVGVAFHEIRKQPYYTQNFYTPR</sequence>
<accession>A0A1I2EI03</accession>
<dbReference type="InterPro" id="IPR029410">
    <property type="entry name" value="CAP_assoc"/>
</dbReference>
<evidence type="ECO:0000256" key="2">
    <source>
        <dbReference type="SAM" id="SignalP"/>
    </source>
</evidence>
<feature type="domain" description="SLH" evidence="3">
    <location>
        <begin position="88"/>
        <end position="147"/>
    </location>
</feature>
<keyword evidence="1 2" id="KW-0732">Signal</keyword>
<feature type="signal peptide" evidence="2">
    <location>
        <begin position="1"/>
        <end position="24"/>
    </location>
</feature>
<protein>
    <submittedName>
        <fullName evidence="4">S-layer homology domain-containing protein</fullName>
    </submittedName>
</protein>
<dbReference type="Proteomes" id="UP000199516">
    <property type="component" value="Unassembled WGS sequence"/>
</dbReference>